<gene>
    <name evidence="2" type="ORF">DDQ50_16340</name>
</gene>
<keyword evidence="3" id="KW-1185">Reference proteome</keyword>
<dbReference type="InterPro" id="IPR052509">
    <property type="entry name" value="Metal_resp_DNA-bind_regulator"/>
</dbReference>
<reference evidence="2 3" key="1">
    <citation type="submission" date="2018-05" db="EMBL/GenBank/DDBJ databases">
        <title>Amnibacterium sp. M8JJ-5, whole genome shotgun sequence.</title>
        <authorList>
            <person name="Tuo L."/>
        </authorList>
    </citation>
    <scope>NUCLEOTIDE SEQUENCE [LARGE SCALE GENOMIC DNA]</scope>
    <source>
        <strain evidence="2 3">M8JJ-5</strain>
    </source>
</reference>
<dbReference type="PANTHER" id="PTHR33169:SF14">
    <property type="entry name" value="TRANSCRIPTIONAL REGULATOR RV3488"/>
    <property type="match status" value="1"/>
</dbReference>
<dbReference type="RefSeq" id="WP_116757909.1">
    <property type="nucleotide sequence ID" value="NZ_JBHUEX010000002.1"/>
</dbReference>
<dbReference type="EMBL" id="QEOP01000005">
    <property type="protein sequence ID" value="PVZ93314.1"/>
    <property type="molecule type" value="Genomic_DNA"/>
</dbReference>
<dbReference type="InterPro" id="IPR005149">
    <property type="entry name" value="Tscrpt_reg_PadR_N"/>
</dbReference>
<dbReference type="OrthoDB" id="122286at2"/>
<evidence type="ECO:0000259" key="1">
    <source>
        <dbReference type="Pfam" id="PF03551"/>
    </source>
</evidence>
<sequence>MDPLQRVTAPTVDVLEVLLRPAGSVWGLFIVKETGRPTGTVYPILERLEHLGWLEASWEEAPDRNGPRRRFYSLTDDGKAAAAAAVEVFHARQETQARTKPRLA</sequence>
<feature type="domain" description="Transcription regulator PadR N-terminal" evidence="1">
    <location>
        <begin position="38"/>
        <end position="83"/>
    </location>
</feature>
<organism evidence="2 3">
    <name type="scientific">Amnibacterium flavum</name>
    <dbReference type="NCBI Taxonomy" id="2173173"/>
    <lineage>
        <taxon>Bacteria</taxon>
        <taxon>Bacillati</taxon>
        <taxon>Actinomycetota</taxon>
        <taxon>Actinomycetes</taxon>
        <taxon>Micrococcales</taxon>
        <taxon>Microbacteriaceae</taxon>
        <taxon>Amnibacterium</taxon>
    </lineage>
</organism>
<accession>A0A2V1HT96</accession>
<evidence type="ECO:0000313" key="3">
    <source>
        <dbReference type="Proteomes" id="UP000244893"/>
    </source>
</evidence>
<dbReference type="AlphaFoldDB" id="A0A2V1HT96"/>
<dbReference type="Gene3D" id="1.10.10.10">
    <property type="entry name" value="Winged helix-like DNA-binding domain superfamily/Winged helix DNA-binding domain"/>
    <property type="match status" value="1"/>
</dbReference>
<dbReference type="Proteomes" id="UP000244893">
    <property type="component" value="Unassembled WGS sequence"/>
</dbReference>
<dbReference type="SUPFAM" id="SSF46785">
    <property type="entry name" value="Winged helix' DNA-binding domain"/>
    <property type="match status" value="1"/>
</dbReference>
<dbReference type="Pfam" id="PF03551">
    <property type="entry name" value="PadR"/>
    <property type="match status" value="1"/>
</dbReference>
<proteinExistence type="predicted"/>
<comment type="caution">
    <text evidence="2">The sequence shown here is derived from an EMBL/GenBank/DDBJ whole genome shotgun (WGS) entry which is preliminary data.</text>
</comment>
<protein>
    <submittedName>
        <fullName evidence="2">PadR family transcriptional regulator</fullName>
    </submittedName>
</protein>
<evidence type="ECO:0000313" key="2">
    <source>
        <dbReference type="EMBL" id="PVZ93314.1"/>
    </source>
</evidence>
<dbReference type="InterPro" id="IPR036390">
    <property type="entry name" value="WH_DNA-bd_sf"/>
</dbReference>
<dbReference type="InterPro" id="IPR036388">
    <property type="entry name" value="WH-like_DNA-bd_sf"/>
</dbReference>
<name>A0A2V1HT96_9MICO</name>
<dbReference type="PANTHER" id="PTHR33169">
    <property type="entry name" value="PADR-FAMILY TRANSCRIPTIONAL REGULATOR"/>
    <property type="match status" value="1"/>
</dbReference>